<protein>
    <recommendedName>
        <fullName evidence="4">CCHC-type domain-containing protein</fullName>
    </recommendedName>
</protein>
<feature type="transmembrane region" description="Helical" evidence="1">
    <location>
        <begin position="159"/>
        <end position="186"/>
    </location>
</feature>
<gene>
    <name evidence="2" type="ORF">CRG98_006872</name>
</gene>
<keyword evidence="1" id="KW-1133">Transmembrane helix</keyword>
<dbReference type="Gene3D" id="4.10.60.10">
    <property type="entry name" value="Zinc finger, CCHC-type"/>
    <property type="match status" value="1"/>
</dbReference>
<dbReference type="STRING" id="22663.A0A2I0KW89"/>
<dbReference type="GO" id="GO:0003676">
    <property type="term" value="F:nucleic acid binding"/>
    <property type="evidence" value="ECO:0007669"/>
    <property type="project" value="InterPro"/>
</dbReference>
<dbReference type="EMBL" id="PGOL01000312">
    <property type="protein sequence ID" value="PKI72735.1"/>
    <property type="molecule type" value="Genomic_DNA"/>
</dbReference>
<keyword evidence="1" id="KW-0472">Membrane</keyword>
<evidence type="ECO:0008006" key="4">
    <source>
        <dbReference type="Google" id="ProtNLM"/>
    </source>
</evidence>
<evidence type="ECO:0000313" key="2">
    <source>
        <dbReference type="EMBL" id="PKI72735.1"/>
    </source>
</evidence>
<proteinExistence type="predicted"/>
<dbReference type="SUPFAM" id="SSF57756">
    <property type="entry name" value="Retrovirus zinc finger-like domains"/>
    <property type="match status" value="1"/>
</dbReference>
<evidence type="ECO:0000256" key="1">
    <source>
        <dbReference type="SAM" id="Phobius"/>
    </source>
</evidence>
<reference evidence="2 3" key="1">
    <citation type="submission" date="2017-11" db="EMBL/GenBank/DDBJ databases">
        <title>De-novo sequencing of pomegranate (Punica granatum L.) genome.</title>
        <authorList>
            <person name="Akparov Z."/>
            <person name="Amiraslanov A."/>
            <person name="Hajiyeva S."/>
            <person name="Abbasov M."/>
            <person name="Kaur K."/>
            <person name="Hamwieh A."/>
            <person name="Solovyev V."/>
            <person name="Salamov A."/>
            <person name="Braich B."/>
            <person name="Kosarev P."/>
            <person name="Mahmoud A."/>
            <person name="Hajiyev E."/>
            <person name="Babayeva S."/>
            <person name="Izzatullayeva V."/>
            <person name="Mammadov A."/>
            <person name="Mammadov A."/>
            <person name="Sharifova S."/>
            <person name="Ojaghi J."/>
            <person name="Eynullazada K."/>
            <person name="Bayramov B."/>
            <person name="Abdulazimova A."/>
            <person name="Shahmuradov I."/>
        </authorList>
    </citation>
    <scope>NUCLEOTIDE SEQUENCE [LARGE SCALE GENOMIC DNA]</scope>
    <source>
        <strain evidence="3">cv. AG2017</strain>
        <tissue evidence="2">Leaf</tissue>
    </source>
</reference>
<evidence type="ECO:0000313" key="3">
    <source>
        <dbReference type="Proteomes" id="UP000233551"/>
    </source>
</evidence>
<organism evidence="2 3">
    <name type="scientific">Punica granatum</name>
    <name type="common">Pomegranate</name>
    <dbReference type="NCBI Taxonomy" id="22663"/>
    <lineage>
        <taxon>Eukaryota</taxon>
        <taxon>Viridiplantae</taxon>
        <taxon>Streptophyta</taxon>
        <taxon>Embryophyta</taxon>
        <taxon>Tracheophyta</taxon>
        <taxon>Spermatophyta</taxon>
        <taxon>Magnoliopsida</taxon>
        <taxon>eudicotyledons</taxon>
        <taxon>Gunneridae</taxon>
        <taxon>Pentapetalae</taxon>
        <taxon>rosids</taxon>
        <taxon>malvids</taxon>
        <taxon>Myrtales</taxon>
        <taxon>Lythraceae</taxon>
        <taxon>Punica</taxon>
    </lineage>
</organism>
<dbReference type="Proteomes" id="UP000233551">
    <property type="component" value="Unassembled WGS sequence"/>
</dbReference>
<dbReference type="GO" id="GO:0008270">
    <property type="term" value="F:zinc ion binding"/>
    <property type="evidence" value="ECO:0007669"/>
    <property type="project" value="InterPro"/>
</dbReference>
<name>A0A2I0KW89_PUNGR</name>
<keyword evidence="3" id="KW-1185">Reference proteome</keyword>
<sequence>MQEGTDVGVHEQRMIRLIRQLERLEFKMDKRLHVDLVLQPHPNSFLGFIVNFHMIKLSCSLPELLNMLVTAYNAMANKRKDKEVILVANASSSKTSKKKKSKKGYVPPSSVGVSKNKGKAKVATDKGTCFHCGNDGHWKRNYPQYLASFKANEGKKKTCLSLVMLVPIVHIAHLLLGFLILVRALIFVPLYRN</sequence>
<comment type="caution">
    <text evidence="2">The sequence shown here is derived from an EMBL/GenBank/DDBJ whole genome shotgun (WGS) entry which is preliminary data.</text>
</comment>
<dbReference type="InterPro" id="IPR036875">
    <property type="entry name" value="Znf_CCHC_sf"/>
</dbReference>
<dbReference type="AlphaFoldDB" id="A0A2I0KW89"/>
<keyword evidence="1" id="KW-0812">Transmembrane</keyword>
<accession>A0A2I0KW89</accession>